<dbReference type="InterPro" id="IPR026912">
    <property type="entry name" value="Adenine_deam_C"/>
</dbReference>
<dbReference type="Pfam" id="PF01979">
    <property type="entry name" value="Amidohydro_1"/>
    <property type="match status" value="1"/>
</dbReference>
<evidence type="ECO:0000313" key="10">
    <source>
        <dbReference type="Proteomes" id="UP000195305"/>
    </source>
</evidence>
<evidence type="ECO:0000256" key="6">
    <source>
        <dbReference type="HAMAP-Rule" id="MF_01518"/>
    </source>
</evidence>
<dbReference type="SUPFAM" id="SSF51556">
    <property type="entry name" value="Metallo-dependent hydrolases"/>
    <property type="match status" value="1"/>
</dbReference>
<evidence type="ECO:0000256" key="1">
    <source>
        <dbReference type="ARBA" id="ARBA00006773"/>
    </source>
</evidence>
<dbReference type="PANTHER" id="PTHR11113:SF2">
    <property type="entry name" value="ADENINE DEAMINASE"/>
    <property type="match status" value="1"/>
</dbReference>
<comment type="cofactor">
    <cofactor evidence="6">
        <name>Mn(2+)</name>
        <dbReference type="ChEBI" id="CHEBI:29035"/>
    </cofactor>
</comment>
<dbReference type="GO" id="GO:0000034">
    <property type="term" value="F:adenine deaminase activity"/>
    <property type="evidence" value="ECO:0007669"/>
    <property type="project" value="UniProtKB-UniRule"/>
</dbReference>
<evidence type="ECO:0000256" key="4">
    <source>
        <dbReference type="ARBA" id="ARBA00023211"/>
    </source>
</evidence>
<dbReference type="PANTHER" id="PTHR11113">
    <property type="entry name" value="N-ACETYLGLUCOSAMINE-6-PHOSPHATE DEACETYLASE"/>
    <property type="match status" value="1"/>
</dbReference>
<dbReference type="HAMAP" id="MF_01518">
    <property type="entry name" value="Adenine_deamin"/>
    <property type="match status" value="1"/>
</dbReference>
<dbReference type="OrthoDB" id="9775607at2"/>
<dbReference type="Gene3D" id="2.30.40.10">
    <property type="entry name" value="Urease, subunit C, domain 1"/>
    <property type="match status" value="1"/>
</dbReference>
<feature type="domain" description="Adenine deaminase C-terminal" evidence="8">
    <location>
        <begin position="389"/>
        <end position="551"/>
    </location>
</feature>
<comment type="similarity">
    <text evidence="1 6">Belongs to the metallo-dependent hydrolases superfamily. Adenine deaminase family.</text>
</comment>
<keyword evidence="3 6" id="KW-0378">Hydrolase</keyword>
<dbReference type="SUPFAM" id="SSF51338">
    <property type="entry name" value="Composite domain of metallo-dependent hydrolases"/>
    <property type="match status" value="1"/>
</dbReference>
<evidence type="ECO:0000259" key="7">
    <source>
        <dbReference type="Pfam" id="PF01979"/>
    </source>
</evidence>
<accession>A0A1Y4SYI0</accession>
<dbReference type="AlphaFoldDB" id="A0A1Y4SYI0"/>
<gene>
    <name evidence="6" type="primary">ade</name>
    <name evidence="9" type="ORF">B5E75_08935</name>
</gene>
<evidence type="ECO:0000259" key="8">
    <source>
        <dbReference type="Pfam" id="PF13382"/>
    </source>
</evidence>
<evidence type="ECO:0000313" key="9">
    <source>
        <dbReference type="EMBL" id="OUQ33823.1"/>
    </source>
</evidence>
<comment type="catalytic activity">
    <reaction evidence="5 6">
        <text>adenine + H2O + H(+) = hypoxanthine + NH4(+)</text>
        <dbReference type="Rhea" id="RHEA:23688"/>
        <dbReference type="ChEBI" id="CHEBI:15377"/>
        <dbReference type="ChEBI" id="CHEBI:15378"/>
        <dbReference type="ChEBI" id="CHEBI:16708"/>
        <dbReference type="ChEBI" id="CHEBI:17368"/>
        <dbReference type="ChEBI" id="CHEBI:28938"/>
        <dbReference type="EC" id="3.5.4.2"/>
    </reaction>
</comment>
<feature type="domain" description="Amidohydrolase-related" evidence="7">
    <location>
        <begin position="51"/>
        <end position="333"/>
    </location>
</feature>
<keyword evidence="4 6" id="KW-0464">Manganese</keyword>
<dbReference type="Pfam" id="PF13382">
    <property type="entry name" value="Adenine_deam_C"/>
    <property type="match status" value="1"/>
</dbReference>
<dbReference type="GO" id="GO:0006146">
    <property type="term" value="P:adenine catabolic process"/>
    <property type="evidence" value="ECO:0007669"/>
    <property type="project" value="InterPro"/>
</dbReference>
<dbReference type="InterPro" id="IPR011059">
    <property type="entry name" value="Metal-dep_hydrolase_composite"/>
</dbReference>
<evidence type="ECO:0000256" key="5">
    <source>
        <dbReference type="ARBA" id="ARBA00047720"/>
    </source>
</evidence>
<dbReference type="Proteomes" id="UP000195305">
    <property type="component" value="Unassembled WGS sequence"/>
</dbReference>
<organism evidence="9 10">
    <name type="scientific">Massilimicrobiota timonensis</name>
    <dbReference type="NCBI Taxonomy" id="1776392"/>
    <lineage>
        <taxon>Bacteria</taxon>
        <taxon>Bacillati</taxon>
        <taxon>Bacillota</taxon>
        <taxon>Erysipelotrichia</taxon>
        <taxon>Erysipelotrichales</taxon>
        <taxon>Erysipelotrichaceae</taxon>
        <taxon>Massilimicrobiota</taxon>
    </lineage>
</organism>
<dbReference type="InterPro" id="IPR006679">
    <property type="entry name" value="Adenine_deam"/>
</dbReference>
<dbReference type="EMBL" id="NFLJ01000024">
    <property type="protein sequence ID" value="OUQ33823.1"/>
    <property type="molecule type" value="Genomic_DNA"/>
</dbReference>
<dbReference type="InterPro" id="IPR006680">
    <property type="entry name" value="Amidohydro-rel"/>
</dbReference>
<name>A0A1Y4SYI0_9FIRM</name>
<protein>
    <recommendedName>
        <fullName evidence="2 6">Adenine deaminase</fullName>
        <shortName evidence="6">Adenase</shortName>
        <shortName evidence="6">Adenine aminase</shortName>
        <ecNumber evidence="2 6">3.5.4.2</ecNumber>
    </recommendedName>
</protein>
<dbReference type="RefSeq" id="WP_087358497.1">
    <property type="nucleotide sequence ID" value="NZ_NFLJ01000024.1"/>
</dbReference>
<evidence type="ECO:0000256" key="3">
    <source>
        <dbReference type="ARBA" id="ARBA00022801"/>
    </source>
</evidence>
<proteinExistence type="inferred from homology"/>
<comment type="caution">
    <text evidence="9">The sequence shown here is derived from an EMBL/GenBank/DDBJ whole genome shotgun (WGS) entry which is preliminary data.</text>
</comment>
<dbReference type="Gene3D" id="3.20.20.140">
    <property type="entry name" value="Metal-dependent hydrolases"/>
    <property type="match status" value="1"/>
</dbReference>
<keyword evidence="10" id="KW-1185">Reference proteome</keyword>
<evidence type="ECO:0000256" key="2">
    <source>
        <dbReference type="ARBA" id="ARBA00012782"/>
    </source>
</evidence>
<reference evidence="9 10" key="1">
    <citation type="journal article" date="2018" name="BMC Genomics">
        <title>Whole genome sequencing and function prediction of 133 gut anaerobes isolated from chicken caecum in pure cultures.</title>
        <authorList>
            <person name="Medvecky M."/>
            <person name="Cejkova D."/>
            <person name="Polansky O."/>
            <person name="Karasova D."/>
            <person name="Kubasova T."/>
            <person name="Cizek A."/>
            <person name="Rychlik I."/>
        </authorList>
    </citation>
    <scope>NUCLEOTIDE SEQUENCE [LARGE SCALE GENOMIC DNA]</scope>
    <source>
        <strain evidence="9 10">An13</strain>
    </source>
</reference>
<dbReference type="EC" id="3.5.4.2" evidence="2 6"/>
<dbReference type="InterPro" id="IPR032466">
    <property type="entry name" value="Metal_Hydrolase"/>
</dbReference>
<sequence length="568" mass="64570">MNQLIKNVQVYNTFTQSFEKKNVYIQEDKFYYICDDEPLESQEVIDGQGKYMIPGLIDIHMHIESSMTVPGEFSKAVLPHGVTTVVADPHEIANVFGIRGIETMISNDTTLDIFYGIPSSVPSTNEHLETTGGKIDVDDVKQLLENPRILCLGEVMNFKDLVGGQDTLINQIIQACHEKRWQLPIEGHCPKITGLDLARYIYQGVDADHTQQTPESIVEKIKNGMFLEIQRKSMNADTIRTLVEHQFYEYFALVTDDVMADQLEQGHLNLLVKLAYDLGMPIEKAIYCATYTPARRMHMIDRGCIAPGKIADFILLDDLYSFSIDSVYKKGQCVYHQTKQIEIQEQQSHFPQEFYHSLYARQAKNEDFMIPSSKKEVLCHVMEVQPHSTFTKHLQMKLPVKDGYVDYQSAGLCLLTIFERYQKNGHITHALVKNTLQTKGAVATSWAHDHHNIMILGNSIEDMVIAQHQLLQQQGGYLVVQNQKIQANTVLNIGGIVSDQPLKELAQDLRQVRKAMEDLGYVHDNVIMSLSTLSLPVSPELKVTDYGMLDTYHQIIVPLMEESYENVD</sequence>